<dbReference type="PROSITE" id="PS50231">
    <property type="entry name" value="RICIN_B_LECTIN"/>
    <property type="match status" value="1"/>
</dbReference>
<gene>
    <name evidence="3" type="ORF">ACFSJH_20540</name>
</gene>
<dbReference type="PANTHER" id="PTHR42767">
    <property type="entry name" value="ENDO-BETA-1,6-GALACTANASE"/>
    <property type="match status" value="1"/>
</dbReference>
<dbReference type="Gene3D" id="2.60.40.1180">
    <property type="entry name" value="Golgi alpha-mannosidase II"/>
    <property type="match status" value="1"/>
</dbReference>
<accession>A0ABW4YRC2</accession>
<evidence type="ECO:0000259" key="2">
    <source>
        <dbReference type="SMART" id="SM00458"/>
    </source>
</evidence>
<evidence type="ECO:0000313" key="3">
    <source>
        <dbReference type="EMBL" id="MFD2118093.1"/>
    </source>
</evidence>
<dbReference type="InterPro" id="IPR039743">
    <property type="entry name" value="6GAL/EXGAL"/>
</dbReference>
<feature type="chain" id="PRO_5045222267" evidence="1">
    <location>
        <begin position="34"/>
        <end position="657"/>
    </location>
</feature>
<sequence>MRKFAIRRLSTSVLVLVLLSITSLPVATQPAYAATSVKVDPSIQYQPFEGFGTSLIWFANVIGGWSEPTRTELVDLLFDPVDGIGINVLRYNISGGDRPNQDWHRIGSDLPGYQPQEGVWDWTADANQRWVLDQAKQRLGNDLVVEAFSNSPPYWMTYSNTSTGNFNGGSENLKPEYFDDFAEYLTTVVKYFQDNWGITFKTLAPFNEPINTWWHAFNNQEGAYFTVPSQIDLINRIDTSLKQKGLTTQVAAMNNSKFESTLSHWNQYDELTQSKVAQINAHGYYGSFEDMRMLGAKSDSAGKDYWVAEVDGSGGSDPFGSSPNGFEPTGMTPSLNMAHMINSQLKEAQPTAWVLWQAVEDWADNIRRDYNWGLISANFEGQGVEGLDAEEYVVTKKYYAYGQFSKFIRPGARQIQINHPDAVSFIDETNNKLIIVQTNHGSSNHTYNYDLSDFTTQNSAEIYRTSSTENLEKIQNIAITNDTLTINTTGNSVTTLIVDFVDYTKAPPTFDDQTQYKIVNRNSGKVLSIGHSDKTTAGASVQQYSDAGEPHQRWYLKNSGRGYHQIVNAASGLLLEISGNSNNDGAWGIQWPINHGSNQQWLIVATDGYYKLISRNSGKLLDIFESSLHDGGQAIQWYDNGGYNQHWELVADAIPTP</sequence>
<keyword evidence="4" id="KW-1185">Reference proteome</keyword>
<evidence type="ECO:0000313" key="4">
    <source>
        <dbReference type="Proteomes" id="UP001597362"/>
    </source>
</evidence>
<dbReference type="InterPro" id="IPR013780">
    <property type="entry name" value="Glyco_hydro_b"/>
</dbReference>
<feature type="domain" description="Ricin B lectin" evidence="2">
    <location>
        <begin position="513"/>
        <end position="650"/>
    </location>
</feature>
<reference evidence="4" key="1">
    <citation type="journal article" date="2019" name="Int. J. Syst. Evol. Microbiol.">
        <title>The Global Catalogue of Microorganisms (GCM) 10K type strain sequencing project: providing services to taxonomists for standard genome sequencing and annotation.</title>
        <authorList>
            <consortium name="The Broad Institute Genomics Platform"/>
            <consortium name="The Broad Institute Genome Sequencing Center for Infectious Disease"/>
            <person name="Wu L."/>
            <person name="Ma J."/>
        </authorList>
    </citation>
    <scope>NUCLEOTIDE SEQUENCE [LARGE SCALE GENOMIC DNA]</scope>
    <source>
        <strain evidence="4">GH52</strain>
    </source>
</reference>
<dbReference type="Pfam" id="PF14587">
    <property type="entry name" value="Glyco_hydr_30_2"/>
    <property type="match status" value="1"/>
</dbReference>
<dbReference type="Proteomes" id="UP001597362">
    <property type="component" value="Unassembled WGS sequence"/>
</dbReference>
<dbReference type="SUPFAM" id="SSF51445">
    <property type="entry name" value="(Trans)glycosidases"/>
    <property type="match status" value="1"/>
</dbReference>
<dbReference type="RefSeq" id="WP_377775665.1">
    <property type="nucleotide sequence ID" value="NZ_JBHUHO010000049.1"/>
</dbReference>
<dbReference type="Gene3D" id="2.80.10.50">
    <property type="match status" value="1"/>
</dbReference>
<proteinExistence type="predicted"/>
<dbReference type="InterPro" id="IPR035992">
    <property type="entry name" value="Ricin_B-like_lectins"/>
</dbReference>
<feature type="signal peptide" evidence="1">
    <location>
        <begin position="1"/>
        <end position="33"/>
    </location>
</feature>
<name>A0ABW4YRC2_9BACL</name>
<dbReference type="EMBL" id="JBHUHO010000049">
    <property type="protein sequence ID" value="MFD2118093.1"/>
    <property type="molecule type" value="Genomic_DNA"/>
</dbReference>
<dbReference type="InterPro" id="IPR000772">
    <property type="entry name" value="Ricin_B_lectin"/>
</dbReference>
<keyword evidence="1" id="KW-0732">Signal</keyword>
<comment type="caution">
    <text evidence="3">The sequence shown here is derived from an EMBL/GenBank/DDBJ whole genome shotgun (WGS) entry which is preliminary data.</text>
</comment>
<dbReference type="SMART" id="SM00458">
    <property type="entry name" value="RICIN"/>
    <property type="match status" value="1"/>
</dbReference>
<dbReference type="Gene3D" id="3.20.20.80">
    <property type="entry name" value="Glycosidases"/>
    <property type="match status" value="1"/>
</dbReference>
<dbReference type="PANTHER" id="PTHR42767:SF1">
    <property type="entry name" value="ENDO-BETA-1,6-GALACTANASE-LIKE DOMAIN-CONTAINING PROTEIN"/>
    <property type="match status" value="1"/>
</dbReference>
<dbReference type="Pfam" id="PF14200">
    <property type="entry name" value="RicinB_lectin_2"/>
    <property type="match status" value="2"/>
</dbReference>
<organism evidence="3 4">
    <name type="scientific">Paenibacillus yanchengensis</name>
    <dbReference type="NCBI Taxonomy" id="2035833"/>
    <lineage>
        <taxon>Bacteria</taxon>
        <taxon>Bacillati</taxon>
        <taxon>Bacillota</taxon>
        <taxon>Bacilli</taxon>
        <taxon>Bacillales</taxon>
        <taxon>Paenibacillaceae</taxon>
        <taxon>Paenibacillus</taxon>
    </lineage>
</organism>
<protein>
    <submittedName>
        <fullName evidence="3">RICIN domain-containing protein</fullName>
    </submittedName>
</protein>
<dbReference type="InterPro" id="IPR039514">
    <property type="entry name" value="6GAL-like"/>
</dbReference>
<dbReference type="InterPro" id="IPR017853">
    <property type="entry name" value="GH"/>
</dbReference>
<dbReference type="SUPFAM" id="SSF50370">
    <property type="entry name" value="Ricin B-like lectins"/>
    <property type="match status" value="1"/>
</dbReference>
<evidence type="ECO:0000256" key="1">
    <source>
        <dbReference type="SAM" id="SignalP"/>
    </source>
</evidence>